<reference evidence="2" key="1">
    <citation type="journal article" date="2007" name="Proc. Natl. Acad. Sci. U.S.A.">
        <title>Spliced leader RNA trans-splicing in dinoflagellates.</title>
        <authorList>
            <person name="Zhang H."/>
            <person name="Hou Y."/>
            <person name="Miranda L."/>
            <person name="Campbell D.A."/>
            <person name="Sturm N.R."/>
            <person name="Gaasterland T."/>
            <person name="Lin S."/>
        </authorList>
    </citation>
    <scope>NUCLEOTIDE SEQUENCE</scope>
    <source>
        <strain evidence="2">Nsc-cDNA30-1</strain>
    </source>
</reference>
<evidence type="ECO:0000256" key="1">
    <source>
        <dbReference type="SAM" id="MobiDB-lite"/>
    </source>
</evidence>
<accession>A7WQ81</accession>
<proteinExistence type="evidence at transcript level"/>
<name>A7WQ81_NOCSC</name>
<protein>
    <submittedName>
        <fullName evidence="2">Uncharacterized protein</fullName>
    </submittedName>
</protein>
<evidence type="ECO:0000313" key="2">
    <source>
        <dbReference type="EMBL" id="ABV22373.1"/>
    </source>
</evidence>
<feature type="region of interest" description="Disordered" evidence="1">
    <location>
        <begin position="312"/>
        <end position="371"/>
    </location>
</feature>
<organism evidence="2">
    <name type="scientific">Noctiluca scintillans</name>
    <name type="common">Sea sparkle</name>
    <name type="synonym">Red tide dinoflagellate</name>
    <dbReference type="NCBI Taxonomy" id="2966"/>
    <lineage>
        <taxon>Eukaryota</taxon>
        <taxon>Sar</taxon>
        <taxon>Alveolata</taxon>
        <taxon>Dinophyceae</taxon>
        <taxon>Noctilucales</taxon>
        <taxon>Noctilucaceae</taxon>
        <taxon>Noctiluca</taxon>
    </lineage>
</organism>
<sequence length="371" mass="41733">MVKGGLFGWLESSLGLCGWAEYTNRQKWVRATPDLFPREVPGMTEDVLEELRLAGGSLESKIQRVSNFFRGNARHLEGLQQVLIRSVLRDGGPELPQQVRDVLTKGTYTDAFLNAFDGHVFPIHAKEVAPYHEFQLAMEVRAGGKYWAGSAGVQDDETQQKIETIGYSADEAVSLGGERGAVFVWRWVHFPDRGPYDLPAWLTGALAGEGPDPERKLQNELDVVDRWIQQLRQETADYVRKGPELKDPYIREVLRLWPSEMDIHQRQQLKKCAWIEGLEPEMFVGRKVLVACVSYDASHAMALGAIISKRHQEEPAQEGDPPYKLTSTWQWTPLENAKESEKPAEGVADAEAQEADAISGKLGYFPEDDSR</sequence>
<dbReference type="AlphaFoldDB" id="A7WQ81"/>
<dbReference type="EMBL" id="EF134259">
    <property type="protein sequence ID" value="ABV22373.1"/>
    <property type="molecule type" value="mRNA"/>
</dbReference>